<sequence>MNALDYILKANLYGLLFVSCYWLLLRRHTFFTLNRAYLLASVILSLILPLTSLPAQTVEADWPVPVGVIALPVTAIATMPVETGPDWEQIALLAYGFIAFALLLRLAIRVGRLLRFIQKSPRQVYDDYVLIQAPMSSGSEASTPTFSFFRYLVLSPEDVHNELILRHELVHIRQGHSVDVLALALLRAVFWVSPSLWLIDRMLRQVHEFLADKQASHPTVYARFLVEYTFGAQTDTLTNGFFNPSLLKQRILMLHQRATNRWALGKYVLVLPLAFGLLAMTTAREEIAAVVGQVTEETITVSGRVTNVDGKALPGANVVIANTGEGTPTDQNGFYKLENVSVSATLAYSHIGYRTDILLLKALSHRAQKNQLTLSPRLTPNLQDELPPMGASAVYKAIKLNPAMPVRTPPTSDTVHGKVLTAVEEPAVFPTGIIGLMQYVAQNLRYPTKAKATDIQGDVYVMFTIQPTGTIGDVKVNKNIKRLGGGCEEEAIRVVSQMPKWIPATQNGKTVAVRYQIPIQFSLEKKVDKRTGQVDPAIFKPTGSLIGEFPTMRDANYPNQPYLTMTKVSVPASSFKADTLPQSGLMPKPTAAVTIRGRGPLGELGPQPLYIIDSVVIAKDAPRPLDKVSPKDILNINVLKGESATAVYGEKGKNGVVVTTTKKK</sequence>
<dbReference type="PANTHER" id="PTHR33446">
    <property type="entry name" value="PROTEIN TONB-RELATED"/>
    <property type="match status" value="1"/>
</dbReference>
<organism evidence="13 14">
    <name type="scientific">Spirosoma endophyticum</name>
    <dbReference type="NCBI Taxonomy" id="662367"/>
    <lineage>
        <taxon>Bacteria</taxon>
        <taxon>Pseudomonadati</taxon>
        <taxon>Bacteroidota</taxon>
        <taxon>Cytophagia</taxon>
        <taxon>Cytophagales</taxon>
        <taxon>Cytophagaceae</taxon>
        <taxon>Spirosoma</taxon>
    </lineage>
</organism>
<keyword evidence="10" id="KW-0998">Cell outer membrane</keyword>
<dbReference type="AlphaFoldDB" id="A0A1I1VGU0"/>
<dbReference type="OrthoDB" id="1522859at2"/>
<reference evidence="13 14" key="1">
    <citation type="submission" date="2016-10" db="EMBL/GenBank/DDBJ databases">
        <authorList>
            <person name="de Groot N.N."/>
        </authorList>
    </citation>
    <scope>NUCLEOTIDE SEQUENCE [LARGE SCALE GENOMIC DNA]</scope>
    <source>
        <strain evidence="13 14">DSM 26130</strain>
    </source>
</reference>
<dbReference type="PANTHER" id="PTHR33446:SF2">
    <property type="entry name" value="PROTEIN TONB"/>
    <property type="match status" value="1"/>
</dbReference>
<dbReference type="EMBL" id="FOLQ01000007">
    <property type="protein sequence ID" value="SFD82221.1"/>
    <property type="molecule type" value="Genomic_DNA"/>
</dbReference>
<evidence type="ECO:0000256" key="8">
    <source>
        <dbReference type="ARBA" id="ARBA00022989"/>
    </source>
</evidence>
<dbReference type="Pfam" id="PF03544">
    <property type="entry name" value="TonB_C"/>
    <property type="match status" value="1"/>
</dbReference>
<evidence type="ECO:0000256" key="3">
    <source>
        <dbReference type="ARBA" id="ARBA00022448"/>
    </source>
</evidence>
<dbReference type="SUPFAM" id="SSF49464">
    <property type="entry name" value="Carboxypeptidase regulatory domain-like"/>
    <property type="match status" value="1"/>
</dbReference>
<evidence type="ECO:0000256" key="7">
    <source>
        <dbReference type="ARBA" id="ARBA00022927"/>
    </source>
</evidence>
<dbReference type="InterPro" id="IPR037066">
    <property type="entry name" value="Plug_dom_sf"/>
</dbReference>
<evidence type="ECO:0000256" key="1">
    <source>
        <dbReference type="ARBA" id="ARBA00004383"/>
    </source>
</evidence>
<dbReference type="STRING" id="662367.SAMN05216167_107180"/>
<evidence type="ECO:0000256" key="10">
    <source>
        <dbReference type="PROSITE-ProRule" id="PRU01360"/>
    </source>
</evidence>
<evidence type="ECO:0000256" key="4">
    <source>
        <dbReference type="ARBA" id="ARBA00022475"/>
    </source>
</evidence>
<evidence type="ECO:0000256" key="2">
    <source>
        <dbReference type="ARBA" id="ARBA00006555"/>
    </source>
</evidence>
<evidence type="ECO:0000259" key="12">
    <source>
        <dbReference type="PROSITE" id="PS52015"/>
    </source>
</evidence>
<keyword evidence="6 10" id="KW-0812">Transmembrane</keyword>
<dbReference type="Pfam" id="PF05569">
    <property type="entry name" value="Peptidase_M56"/>
    <property type="match status" value="1"/>
</dbReference>
<keyword evidence="9 10" id="KW-0472">Membrane</keyword>
<dbReference type="SUPFAM" id="SSF74653">
    <property type="entry name" value="TolA/TonB C-terminal domain"/>
    <property type="match status" value="1"/>
</dbReference>
<name>A0A1I1VGU0_9BACT</name>
<dbReference type="GO" id="GO:0055085">
    <property type="term" value="P:transmembrane transport"/>
    <property type="evidence" value="ECO:0007669"/>
    <property type="project" value="InterPro"/>
</dbReference>
<dbReference type="InterPro" id="IPR008969">
    <property type="entry name" value="CarboxyPept-like_regulatory"/>
</dbReference>
<evidence type="ECO:0000256" key="9">
    <source>
        <dbReference type="ARBA" id="ARBA00023136"/>
    </source>
</evidence>
<comment type="similarity">
    <text evidence="2">Belongs to the TonB family.</text>
</comment>
<dbReference type="Gene3D" id="2.60.40.1120">
    <property type="entry name" value="Carboxypeptidase-like, regulatory domain"/>
    <property type="match status" value="1"/>
</dbReference>
<evidence type="ECO:0000256" key="5">
    <source>
        <dbReference type="ARBA" id="ARBA00022519"/>
    </source>
</evidence>
<evidence type="ECO:0000313" key="14">
    <source>
        <dbReference type="Proteomes" id="UP000198598"/>
    </source>
</evidence>
<dbReference type="InterPro" id="IPR051045">
    <property type="entry name" value="TonB-dependent_transducer"/>
</dbReference>
<dbReference type="PROSITE" id="PS52016">
    <property type="entry name" value="TONB_DEPENDENT_REC_3"/>
    <property type="match status" value="1"/>
</dbReference>
<keyword evidence="5" id="KW-0997">Cell inner membrane</keyword>
<evidence type="ECO:0000256" key="6">
    <source>
        <dbReference type="ARBA" id="ARBA00022692"/>
    </source>
</evidence>
<keyword evidence="4" id="KW-1003">Cell membrane</keyword>
<dbReference type="Pfam" id="PF13715">
    <property type="entry name" value="CarbopepD_reg_2"/>
    <property type="match status" value="1"/>
</dbReference>
<evidence type="ECO:0000313" key="13">
    <source>
        <dbReference type="EMBL" id="SFD82221.1"/>
    </source>
</evidence>
<dbReference type="GO" id="GO:0015031">
    <property type="term" value="P:protein transport"/>
    <property type="evidence" value="ECO:0007669"/>
    <property type="project" value="UniProtKB-KW"/>
</dbReference>
<protein>
    <submittedName>
        <fullName evidence="13">Outer membrane transport energization protein TonB</fullName>
    </submittedName>
</protein>
<dbReference type="RefSeq" id="WP_093829096.1">
    <property type="nucleotide sequence ID" value="NZ_FOLQ01000007.1"/>
</dbReference>
<comment type="similarity">
    <text evidence="10">Belongs to the TonB-dependent receptor family.</text>
</comment>
<dbReference type="GO" id="GO:0031992">
    <property type="term" value="F:energy transducer activity"/>
    <property type="evidence" value="ECO:0007669"/>
    <property type="project" value="TreeGrafter"/>
</dbReference>
<evidence type="ECO:0000256" key="11">
    <source>
        <dbReference type="SAM" id="Phobius"/>
    </source>
</evidence>
<dbReference type="Gene3D" id="2.170.130.10">
    <property type="entry name" value="TonB-dependent receptor, plug domain"/>
    <property type="match status" value="1"/>
</dbReference>
<keyword evidence="7" id="KW-0653">Protein transport</keyword>
<keyword evidence="10" id="KW-1134">Transmembrane beta strand</keyword>
<feature type="domain" description="TonB C-terminal" evidence="12">
    <location>
        <begin position="431"/>
        <end position="530"/>
    </location>
</feature>
<keyword evidence="14" id="KW-1185">Reference proteome</keyword>
<proteinExistence type="inferred from homology"/>
<dbReference type="GO" id="GO:0098797">
    <property type="term" value="C:plasma membrane protein complex"/>
    <property type="evidence" value="ECO:0007669"/>
    <property type="project" value="TreeGrafter"/>
</dbReference>
<dbReference type="NCBIfam" id="TIGR01352">
    <property type="entry name" value="tonB_Cterm"/>
    <property type="match status" value="1"/>
</dbReference>
<keyword evidence="8 11" id="KW-1133">Transmembrane helix</keyword>
<gene>
    <name evidence="13" type="ORF">SAMN05216167_107180</name>
</gene>
<comment type="subcellular location">
    <subcellularLocation>
        <location evidence="1">Cell inner membrane</location>
        <topology evidence="1">Single-pass membrane protein</topology>
        <orientation evidence="1">Periplasmic side</orientation>
    </subcellularLocation>
    <subcellularLocation>
        <location evidence="10">Cell outer membrane</location>
        <topology evidence="10">Multi-pass membrane protein</topology>
    </subcellularLocation>
</comment>
<dbReference type="InterPro" id="IPR037682">
    <property type="entry name" value="TonB_C"/>
</dbReference>
<accession>A0A1I1VGU0</accession>
<dbReference type="GO" id="GO:0009279">
    <property type="term" value="C:cell outer membrane"/>
    <property type="evidence" value="ECO:0007669"/>
    <property type="project" value="UniProtKB-SubCell"/>
</dbReference>
<feature type="transmembrane region" description="Helical" evidence="11">
    <location>
        <begin position="90"/>
        <end position="108"/>
    </location>
</feature>
<dbReference type="InterPro" id="IPR006260">
    <property type="entry name" value="TonB/TolA_C"/>
</dbReference>
<feature type="transmembrane region" description="Helical" evidence="11">
    <location>
        <begin position="6"/>
        <end position="24"/>
    </location>
</feature>
<dbReference type="InterPro" id="IPR039426">
    <property type="entry name" value="TonB-dep_rcpt-like"/>
</dbReference>
<dbReference type="Proteomes" id="UP000198598">
    <property type="component" value="Unassembled WGS sequence"/>
</dbReference>
<dbReference type="SUPFAM" id="SSF56935">
    <property type="entry name" value="Porins"/>
    <property type="match status" value="1"/>
</dbReference>
<dbReference type="InterPro" id="IPR008756">
    <property type="entry name" value="Peptidase_M56"/>
</dbReference>
<dbReference type="CDD" id="cd07341">
    <property type="entry name" value="M56_BlaR1_MecR1_like"/>
    <property type="match status" value="1"/>
</dbReference>
<dbReference type="PROSITE" id="PS52015">
    <property type="entry name" value="TONB_CTD"/>
    <property type="match status" value="1"/>
</dbReference>
<dbReference type="Gene3D" id="3.30.1150.10">
    <property type="match status" value="1"/>
</dbReference>
<keyword evidence="3 10" id="KW-0813">Transport</keyword>
<feature type="transmembrane region" description="Helical" evidence="11">
    <location>
        <begin position="36"/>
        <end position="55"/>
    </location>
</feature>